<keyword evidence="7 12" id="KW-0812">Transmembrane</keyword>
<comment type="caution">
    <text evidence="13">The sequence shown here is derived from an EMBL/GenBank/DDBJ whole genome shotgun (WGS) entry which is preliminary data.</text>
</comment>
<dbReference type="CDD" id="cd06579">
    <property type="entry name" value="TM_PBP1_transp_AraH_like"/>
    <property type="match status" value="1"/>
</dbReference>
<protein>
    <recommendedName>
        <fullName evidence="11">Autoinducer 2 import system permease protein LsrC</fullName>
    </recommendedName>
</protein>
<proteinExistence type="inferred from homology"/>
<gene>
    <name evidence="13" type="ORF">EES38_02630</name>
</gene>
<dbReference type="InterPro" id="IPR001851">
    <property type="entry name" value="ABC_transp_permease"/>
</dbReference>
<evidence type="ECO:0000256" key="10">
    <source>
        <dbReference type="ARBA" id="ARBA00025439"/>
    </source>
</evidence>
<comment type="subunit">
    <text evidence="3">The complex is composed of two ATP-binding proteins (LsrA), two transmembrane proteins (LsrC and LsrD) and a solute-binding protein (LsrB).</text>
</comment>
<evidence type="ECO:0000256" key="12">
    <source>
        <dbReference type="SAM" id="Phobius"/>
    </source>
</evidence>
<dbReference type="GO" id="GO:0022857">
    <property type="term" value="F:transmembrane transporter activity"/>
    <property type="evidence" value="ECO:0007669"/>
    <property type="project" value="InterPro"/>
</dbReference>
<evidence type="ECO:0000256" key="11">
    <source>
        <dbReference type="ARBA" id="ARBA00039382"/>
    </source>
</evidence>
<dbReference type="PANTHER" id="PTHR32196">
    <property type="entry name" value="ABC TRANSPORTER PERMEASE PROTEIN YPHD-RELATED-RELATED"/>
    <property type="match status" value="1"/>
</dbReference>
<dbReference type="Proteomes" id="UP000281112">
    <property type="component" value="Unassembled WGS sequence"/>
</dbReference>
<evidence type="ECO:0000256" key="2">
    <source>
        <dbReference type="ARBA" id="ARBA00007942"/>
    </source>
</evidence>
<accession>A0A3N9UA23</accession>
<dbReference type="OrthoDB" id="5422926at2"/>
<evidence type="ECO:0000256" key="7">
    <source>
        <dbReference type="ARBA" id="ARBA00022692"/>
    </source>
</evidence>
<keyword evidence="4" id="KW-0813">Transport</keyword>
<dbReference type="PANTHER" id="PTHR32196:SF29">
    <property type="entry name" value="AUTOINDUCER 2 IMPORT SYSTEM PERMEASE PROTEIN LSRC"/>
    <property type="match status" value="1"/>
</dbReference>
<sequence>MKRPDSGAIIGVIVIYGVFAIIDQVGWLNSFTQKNIFHFAAILGLMAIGQSIVMMAREIDISVGSVYGLSGISFIMFEPHVGVPTAVIMALGLAAVAGLLNAFFVLYLRLPAMIVTLGALFSIRGLIYVVSGGSVSSLDKEGRDHWLTQAFGGNWFGVENAVLWCLLVTLILSVVLNQTRFGNHLLAVGGDPASARSQGIRVNVVKTIAFVMCSVLAGFSAILTLADQPQTHVTLGQEQELEAIAAAVIGGIMLTGGRGTIVGALLGALIITAVRYELVALGAPSSWFITFVGVVLIASVIFNTYISRKIITTAH</sequence>
<evidence type="ECO:0000313" key="14">
    <source>
        <dbReference type="Proteomes" id="UP000281112"/>
    </source>
</evidence>
<dbReference type="EMBL" id="RJVQ01000001">
    <property type="protein sequence ID" value="RQW65196.1"/>
    <property type="molecule type" value="Genomic_DNA"/>
</dbReference>
<name>A0A3N9UA23_9VIBR</name>
<evidence type="ECO:0000256" key="9">
    <source>
        <dbReference type="ARBA" id="ARBA00023136"/>
    </source>
</evidence>
<feature type="transmembrane region" description="Helical" evidence="12">
    <location>
        <begin position="114"/>
        <end position="135"/>
    </location>
</feature>
<evidence type="ECO:0000256" key="1">
    <source>
        <dbReference type="ARBA" id="ARBA00004429"/>
    </source>
</evidence>
<keyword evidence="6" id="KW-0997">Cell inner membrane</keyword>
<keyword evidence="14" id="KW-1185">Reference proteome</keyword>
<evidence type="ECO:0000256" key="8">
    <source>
        <dbReference type="ARBA" id="ARBA00022989"/>
    </source>
</evidence>
<comment type="subcellular location">
    <subcellularLocation>
        <location evidence="1">Cell inner membrane</location>
        <topology evidence="1">Multi-pass membrane protein</topology>
    </subcellularLocation>
</comment>
<evidence type="ECO:0000256" key="6">
    <source>
        <dbReference type="ARBA" id="ARBA00022519"/>
    </source>
</evidence>
<feature type="transmembrane region" description="Helical" evidence="12">
    <location>
        <begin position="7"/>
        <end position="30"/>
    </location>
</feature>
<evidence type="ECO:0000256" key="4">
    <source>
        <dbReference type="ARBA" id="ARBA00022448"/>
    </source>
</evidence>
<keyword evidence="9 12" id="KW-0472">Membrane</keyword>
<feature type="transmembrane region" description="Helical" evidence="12">
    <location>
        <begin position="61"/>
        <end position="77"/>
    </location>
</feature>
<evidence type="ECO:0000313" key="13">
    <source>
        <dbReference type="EMBL" id="RQW65196.1"/>
    </source>
</evidence>
<reference evidence="13 14" key="1">
    <citation type="submission" date="2018-11" db="EMBL/GenBank/DDBJ databases">
        <title>Vibrio LJC006 sp. nov., isolated from seawater during the bloom of the enteromorpha.</title>
        <authorList>
            <person name="Liang J."/>
        </authorList>
    </citation>
    <scope>NUCLEOTIDE SEQUENCE [LARGE SCALE GENOMIC DNA]</scope>
    <source>
        <strain evidence="13 14">LJC006</strain>
    </source>
</reference>
<feature type="transmembrane region" description="Helical" evidence="12">
    <location>
        <begin position="36"/>
        <end position="54"/>
    </location>
</feature>
<dbReference type="GO" id="GO:0005886">
    <property type="term" value="C:plasma membrane"/>
    <property type="evidence" value="ECO:0007669"/>
    <property type="project" value="UniProtKB-SubCell"/>
</dbReference>
<keyword evidence="8 12" id="KW-1133">Transmembrane helix</keyword>
<evidence type="ECO:0000256" key="3">
    <source>
        <dbReference type="ARBA" id="ARBA00011262"/>
    </source>
</evidence>
<feature type="transmembrane region" description="Helical" evidence="12">
    <location>
        <begin position="204"/>
        <end position="223"/>
    </location>
</feature>
<comment type="function">
    <text evidence="10">Part of the ABC transporter complex LsrABCD involved in autoinducer 2 (AI-2) import. Probably responsible for the translocation of the substrate across the membrane.</text>
</comment>
<dbReference type="Pfam" id="PF02653">
    <property type="entry name" value="BPD_transp_2"/>
    <property type="match status" value="1"/>
</dbReference>
<keyword evidence="5" id="KW-1003">Cell membrane</keyword>
<comment type="similarity">
    <text evidence="2">Belongs to the binding-protein-dependent transport system permease family. AraH/RbsC subfamily.</text>
</comment>
<feature type="transmembrane region" description="Helical" evidence="12">
    <location>
        <begin position="286"/>
        <end position="306"/>
    </location>
</feature>
<feature type="transmembrane region" description="Helical" evidence="12">
    <location>
        <begin position="155"/>
        <end position="176"/>
    </location>
</feature>
<dbReference type="AlphaFoldDB" id="A0A3N9UA23"/>
<feature type="transmembrane region" description="Helical" evidence="12">
    <location>
        <begin position="243"/>
        <end position="274"/>
    </location>
</feature>
<organism evidence="13 14">
    <name type="scientific">Vibrio viridaestus</name>
    <dbReference type="NCBI Taxonomy" id="2487322"/>
    <lineage>
        <taxon>Bacteria</taxon>
        <taxon>Pseudomonadati</taxon>
        <taxon>Pseudomonadota</taxon>
        <taxon>Gammaproteobacteria</taxon>
        <taxon>Vibrionales</taxon>
        <taxon>Vibrionaceae</taxon>
        <taxon>Vibrio</taxon>
    </lineage>
</organism>
<feature type="transmembrane region" description="Helical" evidence="12">
    <location>
        <begin position="83"/>
        <end position="107"/>
    </location>
</feature>
<evidence type="ECO:0000256" key="5">
    <source>
        <dbReference type="ARBA" id="ARBA00022475"/>
    </source>
</evidence>